<dbReference type="EMBL" id="LM993665">
    <property type="protein sequence ID" value="VTZ79640.1"/>
    <property type="molecule type" value="Genomic_DNA"/>
</dbReference>
<keyword evidence="2" id="KW-0812">Transmembrane</keyword>
<dbReference type="Proteomes" id="UP000072874">
    <property type="component" value="Chromosome 11"/>
</dbReference>
<sequence>MLGKQLNELRLQKKVQVFEDKNIDKLTRNKYKLFRNVYKTLVVSPLHIESINQCLHNLSLINNSFNTFNQLFYLEESDSVYFFRDNEENGEEQKEIYLKHREFLTEDEENIILKKIKNFLKLCSLYSNRKEVKILLEFLIYKYEINVKYAHDILLCIFPKISSPEFKNILEIIYIENNSPFFFLNNYKNNEIKPIDEYVLVQYVKKHIPLYKILFEYIIDIIYSDFGKEFLSNIETEISIPCIDLFISLTSNLINSYIDVPVQIIEFYCNAVLILLTSCQKAFIELNEAEKKETDHNIVQSENEVNYIDRNNFVEKKNSNIIQIHYCCKFLEEFLKHFEYAIGKCKKDINFEFIKKKIFNFLDINFLSTHIKIIEDYSDCSYFIKILIIILNIIYKNDNKICFSNYIGQTEQKILNNNFTGNDAISNILIFVKENKKNIFHNNKIKLIIKEDELLLKFLLLFYQLDNTYELSDNLMKIILVNYYSLKLDIDKIENICNFILTNNQKNYIFNILFIINLISYYIFLIKKTEGIDTTLTEHELEKCASNDGVIGRLIKKINFGYNNPMIKNTHYYKIVNYFIKDNYELFKNKVILFSMYNKIEEKLLYLMNASNNNMKIINFVDPDSGSDQEDTIIEIVENAVKSIKFMYDYKKKNINILDDGNKTIYPKRKIKKNSKNENTHETISSPAVQNNDFSEQVNKIFSKESIPMELIKKGTELTKSKEYTLLLYTKIIHLLKINKVLFIDYIEKYQKQLIYFFPSKKCLYKPLFKTFNELIQSSLREIDKRRVSLFWEFYIILFLIKLTKMEIKNKQKLTQDKFFKNFVAKNFIFFLMINDYIMNLKSYPTYNSLKGYITPKQFKLYKQFFLLLCKIKNIDNIGLNEFFINEIKQSRFDNIKILIKYSIYLYDIFFNRIIEILSSNEIINNLYEIQETGDKQINPEINNREETHCGDKVELENGLIETSFNNNQNKTEYILCKKKTNKPVLLKILFYIIKIISSKNSKDDKGNKMNSKFHIKYNNLVPIFEKLILKFIGIDHSLTITLYCKYINLFYNNINVITFVYNTLNYLFYIYSIDRLKKYIPNKSILDYIIKRVIIKSRKEYNKKNVISSYKYFILSIMSLCINNSIMYVNTLIPEPTKLLFNKQNFLIKYEIAVKLFQSDYKERASIFKLIKSIEEPNFESEDINRFVDILANKNNSQNSGNLIDNITSKDNLNVERDAMMNQRTENCNNSEDISKNVDENDADENDADENEMIEIGKNKYSITKFKPNIINLSFLIIRMNGIYKSEMIYEIVKYYIFVFSYLNKYFFDLSISKLSKCTHMLSISQEFLKIDLLRMFLRKIMQKDKYPYKIMKIYKYILMRDFDYEIESNVIHLLLNLVDFYVNALENGWSSKTGNENKTNSNNINEEINYEQIDDNNKCVNEKLLKSINIKGLENGKNKLTFTKIKKINYESFLNEKNIEESEEKFFGKLEGFYKYYKNLFEDCYFDKEKEIREICELIINIITNGNDSKFVVQMLNIKNISTSILFKKHIRSQLQRLEIANIMLFKKLLSNKKTKDYNSILLMCKNLKNVKEKNKLLIFIERYMIKKKKFKTKNVNIIKILNALSEYTSEYENYCTEKNQSDNVENCNIYTEFINRHIKIFKNIVNNFEINDNVFLKLIKYVTNISELMYNIDELVIENFSLSKNSFLSNVNLFFSKNIFFFYENISYHLTPMAIVLDKLIKKKILLFVFYQKYGSLSDEMELPNNKDMQNNDSFLFTKKRSSINCDVIDNNENLNVTKKKRKLEKEDSIDINNEQEGEIDTNLNDDSNKSNYYYYKKCYNFEMFVQNEKKNNIKKYYDLHTIAFICATINKLFVNDIDINNFNALVNNLIFLFNKNYCSYIISICFINLIIKIKLEKIHSCKNYIMDIFNIYHNSDIDYYINTNLLLFLSLYLCPQEYEKEDLSHKLKEETNKKNESIAPQLQSNNKNNCESVNDNIIIGSQNNKVDENDNNKKFRYPEYVESKLKYIKPYLKKVKNIQNLCLKIISLISIINTLNNGPIKSISYFVYFSTFKNFILASCFARDKIIHRKLNILFKKFNFKNTDTFIFSFIINNFKMPTNVLYNNNNNNNIKRSLNDSTVVEDTILQTDLKNGKGDHFENIFLHKFLSCLNNLKSYMAFNEGYKKYLKYKENLSNPEKCKNSYDIINENYSYYDTFSEIIQIIEGNENPLENVIRDSLSNFYSFIINKLLYLNYSKYPSLFKEIVAFINGKLDNQTDAKYIFDIVILIFCKTPKSKNIQKIENQDQLVSRLNEIYMLQIFRTSIFKINLNNSMRIIIISKINEILKNIFYHYKNVRNQEITKRIGKYKHIDNTTINQDHQTSTENITTENETGQIDQNNLEKKIKKVKNIYSEIDIIYEICKQYKKGQHQIYILNEPMGIEENMQNNINDEIVNNDTIDIDDGCSDLSNADSIDSDFSFEKCKITENNEKEKDKNKYTNLNFFKNEEENEIIYFRDNWNDLKNIFYLDDCYLNNILKCICSLLLNFPIFTKKQMIELFKIFILTNKKNILVDEKNILKNNFYNLEKDKKIKHIIKAISNPLKNLNIYHIFFIFSNNNLKICLKYLIKYYKKYYPIFNNDNEIYNYNGSVVLNNSLFFYQNLIIFQSVLNDNIKIINTLGLSLLFSLIKTYINNCNKYITKLYNKKKNKITSINIMELCCYNYNTFETNIQTKNKLFVDLRIEEHNIVTALLYTSTKMKLTSLENLFDKLISCFEDKQFESKYLNILPAYKSVFERRIYFIYFYRLYQNFGAILKEKNKYLFDLLNNIKSTLEFCQNQLKNVNKANTENFDVNANNMIEEDEANNDIESQINSDLNLKDEKKKKREGKLKTTWFWFDLGYCTLLCLYEILINEKKNQKKFTPIFFQSCFDQVISFFDFFAYLPRIHMNSDFNNSVNEDVIRNSENYTIEQITILLFDILKLILLEFYSLYLNDTEKIQIMTMRLSLKNDNNNTSYNITISILLALKHIYETIGYKELLFSLKDLYQIFSELNDHPDDEIEYVAKQWFSSISKYTS</sequence>
<dbReference type="KEGG" id="pyo:PY17X_1136800"/>
<evidence type="ECO:0000313" key="5">
    <source>
        <dbReference type="Proteomes" id="UP000072904"/>
    </source>
</evidence>
<dbReference type="OMA" id="KIQIMTM"/>
<dbReference type="RefSeq" id="XP_727347.2">
    <property type="nucleotide sequence ID" value="XM_722254.2"/>
</dbReference>
<evidence type="ECO:0000256" key="1">
    <source>
        <dbReference type="SAM" id="MobiDB-lite"/>
    </source>
</evidence>
<dbReference type="OrthoDB" id="371556at2759"/>
<dbReference type="VEuPathDB" id="PlasmoDB:PY03926"/>
<evidence type="ECO:0000256" key="2">
    <source>
        <dbReference type="SAM" id="Phobius"/>
    </source>
</evidence>
<reference evidence="4" key="4">
    <citation type="submission" date="2019-05" db="EMBL/GenBank/DDBJ databases">
        <authorList>
            <consortium name="Pathogen Informatics"/>
        </authorList>
    </citation>
    <scope>NUCLEOTIDE SEQUENCE</scope>
    <source>
        <strain evidence="4">17X</strain>
    </source>
</reference>
<organism evidence="3 5">
    <name type="scientific">Plasmodium yoelii</name>
    <dbReference type="NCBI Taxonomy" id="5861"/>
    <lineage>
        <taxon>Eukaryota</taxon>
        <taxon>Sar</taxon>
        <taxon>Alveolata</taxon>
        <taxon>Apicomplexa</taxon>
        <taxon>Aconoidasida</taxon>
        <taxon>Haemosporida</taxon>
        <taxon>Plasmodiidae</taxon>
        <taxon>Plasmodium</taxon>
        <taxon>Plasmodium (Vinckeia)</taxon>
    </lineage>
</organism>
<gene>
    <name evidence="4" type="ORF">PY17X_1136800</name>
    <name evidence="3" type="ORF">PYYM_1137700</name>
</gene>
<feature type="region of interest" description="Disordered" evidence="1">
    <location>
        <begin position="1227"/>
        <end position="1247"/>
    </location>
</feature>
<feature type="transmembrane region" description="Helical" evidence="2">
    <location>
        <begin position="1113"/>
        <end position="1134"/>
    </location>
</feature>
<keyword evidence="2" id="KW-0472">Membrane</keyword>
<dbReference type="VEuPathDB" id="PlasmoDB:PYYM_1137700"/>
<dbReference type="Proteomes" id="UP000072904">
    <property type="component" value="Chromosome 11"/>
</dbReference>
<evidence type="ECO:0000313" key="3">
    <source>
        <dbReference type="EMBL" id="CDU19055.1"/>
    </source>
</evidence>
<dbReference type="VEuPathDB" id="PlasmoDB:PY06661"/>
<protein>
    <submittedName>
        <fullName evidence="3">Uncharacterized protein</fullName>
    </submittedName>
</protein>
<dbReference type="VEuPathDB" id="PlasmoDB:Py17XNL_001105761"/>
<proteinExistence type="predicted"/>
<evidence type="ECO:0000313" key="4">
    <source>
        <dbReference type="EMBL" id="VTZ79640.1"/>
    </source>
</evidence>
<reference evidence="4" key="2">
    <citation type="submission" date="2014-05" db="EMBL/GenBank/DDBJ databases">
        <authorList>
            <person name="Aslett M.A."/>
            <person name="De Silva N."/>
        </authorList>
    </citation>
    <scope>NUCLEOTIDE SEQUENCE</scope>
    <source>
        <strain evidence="4">17X</strain>
    </source>
</reference>
<dbReference type="VEuPathDB" id="PlasmoDB:PY03927"/>
<keyword evidence="2" id="KW-1133">Transmembrane helix</keyword>
<accession>A0A077Y7F8</accession>
<name>A0A077Y7F8_PLAYE</name>
<reference evidence="3 5" key="1">
    <citation type="journal article" date="2014" name="BMC Biol.">
        <title>A comprehensive evaluation of rodent malaria parasite genomes and gene expression.</title>
        <authorList>
            <person name="Otto T.D."/>
            <person name="Bohme U."/>
            <person name="Jackson A.P."/>
            <person name="Hunt M."/>
            <person name="Franke-Fayard B."/>
            <person name="Hoeijmakers W.A."/>
            <person name="Religa A.A."/>
            <person name="Robertson L."/>
            <person name="Sanders M."/>
            <person name="Ogun S.A."/>
            <person name="Cunningham D."/>
            <person name="Erhart A."/>
            <person name="Billker O."/>
            <person name="Khan S.M."/>
            <person name="Stunnenberg H.G."/>
            <person name="Langhorne J."/>
            <person name="Holder A.A."/>
            <person name="Waters A.P."/>
            <person name="Newbold C.I."/>
            <person name="Pain A."/>
            <person name="Berriman M."/>
            <person name="Janse C.J."/>
        </authorList>
    </citation>
    <scope>NUCLEOTIDE SEQUENCE [LARGE SCALE GENOMIC DNA]</scope>
    <source>
        <strain evidence="4">17X</strain>
        <strain evidence="3 5">YM</strain>
    </source>
</reference>
<dbReference type="GeneID" id="3853792"/>
<dbReference type="EMBL" id="LK934639">
    <property type="protein sequence ID" value="CDU19055.1"/>
    <property type="molecule type" value="Genomic_DNA"/>
</dbReference>
<reference evidence="3" key="3">
    <citation type="submission" date="2014-05" db="EMBL/GenBank/DDBJ databases">
        <authorList>
            <person name="Aslett A.Martin."/>
            <person name="De Silva Nishadi"/>
        </authorList>
    </citation>
    <scope>NUCLEOTIDE SEQUENCE</scope>
    <source>
        <strain evidence="3">YM</strain>
    </source>
</reference>
<dbReference type="VEuPathDB" id="PlasmoDB:PY17X_1136800"/>